<dbReference type="InterPro" id="IPR001214">
    <property type="entry name" value="SET_dom"/>
</dbReference>
<dbReference type="Gene3D" id="1.10.220.160">
    <property type="match status" value="1"/>
</dbReference>
<dbReference type="SUPFAM" id="SSF82199">
    <property type="entry name" value="SET domain"/>
    <property type="match status" value="1"/>
</dbReference>
<dbReference type="InterPro" id="IPR053010">
    <property type="entry name" value="SET_SmydA-8"/>
</dbReference>
<dbReference type="Proteomes" id="UP000183832">
    <property type="component" value="Unassembled WGS sequence"/>
</dbReference>
<dbReference type="STRING" id="568069.A0A1J1IR78"/>
<sequence>MCEEFESLIIKYLRDASIYTEDECVWEIIEKEPFGRCLIAKRDIQANELILYDKPLLIGPRVNNYDKIFCVCCYKILTKLTLCTAKCKFPICHDCASSKQHKKECELIKSWGLKDEPRYSKHLFRALTVIRGLLLSKDDTKLMFMMASHENSSQQNLEVEKIINEFESLTADCVTIRTLKKISSVLNTNAFEVGIAFNDSGPEHNISLRGLYPLAAVMNHNCVPNIRYAYEKNSIMAVRASKFIPKGEQIFNSYTKFLWGTQQRRVHLAYSKNFLCECQRCLDPTELGSYIAALKCIRPGCKSVMLPNDPLVVTSMWECRECNLKLDHARISKISDIFSKQIFQKILNEPISAINHYLKEKLSNILPSSNQFTIEVKLQIILRMKQDPNYVMTLEDYEDVERYCNDVLFIIDRLAVGECYVKGLLYHELLTAKMKLVELRNQGFDNDTRKYFAEMLQKCWLILGNTTKEPKDLKSLIKNF</sequence>
<feature type="domain" description="SET" evidence="1">
    <location>
        <begin position="6"/>
        <end position="255"/>
    </location>
</feature>
<proteinExistence type="predicted"/>
<dbReference type="Gene3D" id="6.10.140.2220">
    <property type="match status" value="1"/>
</dbReference>
<dbReference type="SMART" id="SM00317">
    <property type="entry name" value="SET"/>
    <property type="match status" value="1"/>
</dbReference>
<evidence type="ECO:0000313" key="3">
    <source>
        <dbReference type="Proteomes" id="UP000183832"/>
    </source>
</evidence>
<dbReference type="OrthoDB" id="5945798at2759"/>
<dbReference type="CDD" id="cd20071">
    <property type="entry name" value="SET_SMYD"/>
    <property type="match status" value="1"/>
</dbReference>
<dbReference type="Pfam" id="PF00856">
    <property type="entry name" value="SET"/>
    <property type="match status" value="1"/>
</dbReference>
<organism evidence="2 3">
    <name type="scientific">Clunio marinus</name>
    <dbReference type="NCBI Taxonomy" id="568069"/>
    <lineage>
        <taxon>Eukaryota</taxon>
        <taxon>Metazoa</taxon>
        <taxon>Ecdysozoa</taxon>
        <taxon>Arthropoda</taxon>
        <taxon>Hexapoda</taxon>
        <taxon>Insecta</taxon>
        <taxon>Pterygota</taxon>
        <taxon>Neoptera</taxon>
        <taxon>Endopterygota</taxon>
        <taxon>Diptera</taxon>
        <taxon>Nematocera</taxon>
        <taxon>Chironomoidea</taxon>
        <taxon>Chironomidae</taxon>
        <taxon>Clunio</taxon>
    </lineage>
</organism>
<evidence type="ECO:0000313" key="2">
    <source>
        <dbReference type="EMBL" id="CRL02052.1"/>
    </source>
</evidence>
<reference evidence="2 3" key="1">
    <citation type="submission" date="2015-04" db="EMBL/GenBank/DDBJ databases">
        <authorList>
            <person name="Syromyatnikov M.Y."/>
            <person name="Popov V.N."/>
        </authorList>
    </citation>
    <scope>NUCLEOTIDE SEQUENCE [LARGE SCALE GENOMIC DNA]</scope>
</reference>
<evidence type="ECO:0000259" key="1">
    <source>
        <dbReference type="PROSITE" id="PS50280"/>
    </source>
</evidence>
<keyword evidence="3" id="KW-1185">Reference proteome</keyword>
<dbReference type="GO" id="GO:0008757">
    <property type="term" value="F:S-adenosylmethionine-dependent methyltransferase activity"/>
    <property type="evidence" value="ECO:0007669"/>
    <property type="project" value="UniProtKB-ARBA"/>
</dbReference>
<dbReference type="InterPro" id="IPR046341">
    <property type="entry name" value="SET_dom_sf"/>
</dbReference>
<dbReference type="PANTHER" id="PTHR46455">
    <property type="entry name" value="SET AND MYND DOMAIN CONTAINING, ARTHROPOD-SPECIFIC, MEMBER 4, ISOFORM A"/>
    <property type="match status" value="1"/>
</dbReference>
<dbReference type="AlphaFoldDB" id="A0A1J1IR78"/>
<gene>
    <name evidence="2" type="primary">putative Protein msta</name>
    <name evidence="2" type="ORF">CLUMA_CG015278</name>
</gene>
<dbReference type="Gene3D" id="2.170.270.10">
    <property type="entry name" value="SET domain"/>
    <property type="match status" value="1"/>
</dbReference>
<accession>A0A1J1IR78</accession>
<dbReference type="EMBL" id="CVRI01000057">
    <property type="protein sequence ID" value="CRL02052.1"/>
    <property type="molecule type" value="Genomic_DNA"/>
</dbReference>
<dbReference type="GO" id="GO:0008276">
    <property type="term" value="F:protein methyltransferase activity"/>
    <property type="evidence" value="ECO:0007669"/>
    <property type="project" value="UniProtKB-ARBA"/>
</dbReference>
<dbReference type="PANTHER" id="PTHR46455:SF3">
    <property type="entry name" value="SET AND MYND DOMAIN CONTAINING, ARTHROPOD-SPECIFIC, MEMBER 9, ISOFORM A-RELATED"/>
    <property type="match status" value="1"/>
</dbReference>
<dbReference type="GO" id="GO:0008170">
    <property type="term" value="F:N-methyltransferase activity"/>
    <property type="evidence" value="ECO:0007669"/>
    <property type="project" value="UniProtKB-ARBA"/>
</dbReference>
<dbReference type="PROSITE" id="PS50280">
    <property type="entry name" value="SET"/>
    <property type="match status" value="1"/>
</dbReference>
<name>A0A1J1IR78_9DIPT</name>
<protein>
    <submittedName>
        <fullName evidence="2">CLUMA_CG015278, isoform A</fullName>
    </submittedName>
</protein>